<dbReference type="FunFam" id="2.30.30.60:FF:000002">
    <property type="entry name" value="Mechanosensitive ion channel family protein"/>
    <property type="match status" value="1"/>
</dbReference>
<evidence type="ECO:0000256" key="8">
    <source>
        <dbReference type="ARBA" id="ARBA00093630"/>
    </source>
</evidence>
<protein>
    <recommendedName>
        <fullName evidence="8">Mechanosensing system component YbdG</fullName>
    </recommendedName>
    <alternativeName>
        <fullName evidence="9">Mechanosensitive channel homolog YbdG</fullName>
    </alternativeName>
</protein>
<feature type="transmembrane region" description="Helical" evidence="10">
    <location>
        <begin position="20"/>
        <end position="44"/>
    </location>
</feature>
<gene>
    <name evidence="12" type="ORF">MRX98_03755</name>
</gene>
<sequence length="424" mass="47950">MTPFETLQSWIEQLPIEAASASAITAVIATTVVILLSIVAYLISRRIANRTIPRIVQRTSNTWDDVLAEKNVFRHCALLVPALTAQLFIPVALDAYPAFAAVITRIINIYLILAAVMVVDALVNALHAIYQRLKVSRDIPLTGFTQVVKIILYFLAILLLLATLLDRTPFYLFSGLGAMTAVLMLVFKDPILGFVAGIQLISNRMLKQGDWIEMPKYGADGDVMDITLTTVKVRNFDRTITTIPTYALISDSFKNWRGMQESGGRRIKRSINIDMRTIRFCTPSMLQRFAKIRHISDYINRKNQEIATHNAALGPDARDTANCRRLTNIGTFRAYVDAYLRHHPMINTDMTFLVRQLPPTEHGLPLEIYVFCRDKVWANYEAVQSDIFDHLLAILPEFDLRVFQYPSGYDVTSLGERLIDAPKQ</sequence>
<dbReference type="InterPro" id="IPR030192">
    <property type="entry name" value="YbdG"/>
</dbReference>
<dbReference type="EMBL" id="JALJRB010000003">
    <property type="protein sequence ID" value="MCJ8499678.1"/>
    <property type="molecule type" value="Genomic_DNA"/>
</dbReference>
<organism evidence="12 13">
    <name type="scientific">Desulfatitalea alkaliphila</name>
    <dbReference type="NCBI Taxonomy" id="2929485"/>
    <lineage>
        <taxon>Bacteria</taxon>
        <taxon>Pseudomonadati</taxon>
        <taxon>Thermodesulfobacteriota</taxon>
        <taxon>Desulfobacteria</taxon>
        <taxon>Desulfobacterales</taxon>
        <taxon>Desulfosarcinaceae</taxon>
        <taxon>Desulfatitalea</taxon>
    </lineage>
</organism>
<feature type="transmembrane region" description="Helical" evidence="10">
    <location>
        <begin position="147"/>
        <end position="165"/>
    </location>
</feature>
<dbReference type="SUPFAM" id="SSF50182">
    <property type="entry name" value="Sm-like ribonucleoproteins"/>
    <property type="match status" value="1"/>
</dbReference>
<keyword evidence="4 10" id="KW-0812">Transmembrane</keyword>
<keyword evidence="2" id="KW-1003">Cell membrane</keyword>
<dbReference type="GO" id="GO:0008381">
    <property type="term" value="F:mechanosensitive monoatomic ion channel activity"/>
    <property type="evidence" value="ECO:0007669"/>
    <property type="project" value="InterPro"/>
</dbReference>
<evidence type="ECO:0000256" key="3">
    <source>
        <dbReference type="ARBA" id="ARBA00022519"/>
    </source>
</evidence>
<comment type="subcellular location">
    <subcellularLocation>
        <location evidence="1">Cell inner membrane</location>
        <topology evidence="1">Multi-pass membrane protein</topology>
    </subcellularLocation>
</comment>
<evidence type="ECO:0000256" key="9">
    <source>
        <dbReference type="ARBA" id="ARBA00093659"/>
    </source>
</evidence>
<dbReference type="GO" id="GO:0005886">
    <property type="term" value="C:plasma membrane"/>
    <property type="evidence" value="ECO:0007669"/>
    <property type="project" value="UniProtKB-SubCell"/>
</dbReference>
<reference evidence="12" key="1">
    <citation type="submission" date="2022-04" db="EMBL/GenBank/DDBJ databases">
        <title>Desulfatitalea alkaliphila sp. nov., a novel anaerobic sulfate-reducing bacterium isolated from terrestrial mud volcano, Taman Peninsula, Russia.</title>
        <authorList>
            <person name="Khomyakova M.A."/>
            <person name="Merkel A.Y."/>
            <person name="Slobodkin A.I."/>
        </authorList>
    </citation>
    <scope>NUCLEOTIDE SEQUENCE</scope>
    <source>
        <strain evidence="12">M08but</strain>
    </source>
</reference>
<proteinExistence type="predicted"/>
<evidence type="ECO:0000256" key="5">
    <source>
        <dbReference type="ARBA" id="ARBA00022989"/>
    </source>
</evidence>
<evidence type="ECO:0000256" key="2">
    <source>
        <dbReference type="ARBA" id="ARBA00022475"/>
    </source>
</evidence>
<keyword evidence="6" id="KW-0346">Stress response</keyword>
<evidence type="ECO:0000313" key="12">
    <source>
        <dbReference type="EMBL" id="MCJ8499678.1"/>
    </source>
</evidence>
<feature type="transmembrane region" description="Helical" evidence="10">
    <location>
        <begin position="171"/>
        <end position="198"/>
    </location>
</feature>
<feature type="transmembrane region" description="Helical" evidence="10">
    <location>
        <begin position="99"/>
        <end position="126"/>
    </location>
</feature>
<dbReference type="PANTHER" id="PTHR30414:SF0">
    <property type="entry name" value="MINICONDUCTANCE MECHANOSENSITIVE CHANNEL YBDG"/>
    <property type="match status" value="1"/>
</dbReference>
<dbReference type="Proteomes" id="UP001165427">
    <property type="component" value="Unassembled WGS sequence"/>
</dbReference>
<dbReference type="AlphaFoldDB" id="A0AA41UNN5"/>
<evidence type="ECO:0000256" key="1">
    <source>
        <dbReference type="ARBA" id="ARBA00004429"/>
    </source>
</evidence>
<dbReference type="InterPro" id="IPR023408">
    <property type="entry name" value="MscS_beta-dom_sf"/>
</dbReference>
<dbReference type="GO" id="GO:0071470">
    <property type="term" value="P:cellular response to osmotic stress"/>
    <property type="evidence" value="ECO:0007669"/>
    <property type="project" value="InterPro"/>
</dbReference>
<evidence type="ECO:0000256" key="10">
    <source>
        <dbReference type="SAM" id="Phobius"/>
    </source>
</evidence>
<evidence type="ECO:0000259" key="11">
    <source>
        <dbReference type="Pfam" id="PF00924"/>
    </source>
</evidence>
<dbReference type="InterPro" id="IPR006685">
    <property type="entry name" value="MscS_channel_2nd"/>
</dbReference>
<keyword evidence="3" id="KW-0997">Cell inner membrane</keyword>
<accession>A0AA41UNN5</accession>
<comment type="caution">
    <text evidence="12">The sequence shown here is derived from an EMBL/GenBank/DDBJ whole genome shotgun (WGS) entry which is preliminary data.</text>
</comment>
<dbReference type="InterPro" id="IPR010920">
    <property type="entry name" value="LSM_dom_sf"/>
</dbReference>
<evidence type="ECO:0000256" key="4">
    <source>
        <dbReference type="ARBA" id="ARBA00022692"/>
    </source>
</evidence>
<evidence type="ECO:0000256" key="6">
    <source>
        <dbReference type="ARBA" id="ARBA00023016"/>
    </source>
</evidence>
<keyword evidence="7 10" id="KW-0472">Membrane</keyword>
<feature type="domain" description="Mechanosensitive ion channel MscS" evidence="11">
    <location>
        <begin position="189"/>
        <end position="257"/>
    </location>
</feature>
<dbReference type="RefSeq" id="WP_246903118.1">
    <property type="nucleotide sequence ID" value="NZ_JALJRB010000003.1"/>
</dbReference>
<dbReference type="PANTHER" id="PTHR30414">
    <property type="entry name" value="MINICONDUCTANCE MECHANOSENSITIVE CHANNEL YBDG"/>
    <property type="match status" value="1"/>
</dbReference>
<keyword evidence="13" id="KW-1185">Reference proteome</keyword>
<dbReference type="Gene3D" id="2.30.30.60">
    <property type="match status" value="1"/>
</dbReference>
<evidence type="ECO:0000313" key="13">
    <source>
        <dbReference type="Proteomes" id="UP001165427"/>
    </source>
</evidence>
<name>A0AA41UNN5_9BACT</name>
<keyword evidence="5 10" id="KW-1133">Transmembrane helix</keyword>
<dbReference type="Pfam" id="PF00924">
    <property type="entry name" value="MS_channel_2nd"/>
    <property type="match status" value="1"/>
</dbReference>
<evidence type="ECO:0000256" key="7">
    <source>
        <dbReference type="ARBA" id="ARBA00023136"/>
    </source>
</evidence>